<dbReference type="EMBL" id="LR877145">
    <property type="protein sequence ID" value="CAD2212867.1"/>
    <property type="molecule type" value="Genomic_DNA"/>
</dbReference>
<evidence type="ECO:0000259" key="2">
    <source>
        <dbReference type="Pfam" id="PF01755"/>
    </source>
</evidence>
<keyword evidence="3" id="KW-0808">Transferase</keyword>
<dbReference type="OrthoDB" id="47375at2759"/>
<protein>
    <submittedName>
        <fullName evidence="3">Glycosyltransferase family 25 (LPS biosynthesis protein), putative</fullName>
    </submittedName>
</protein>
<feature type="domain" description="Glycosyl transferase family 25" evidence="2">
    <location>
        <begin position="3"/>
        <end position="205"/>
    </location>
</feature>
<reference evidence="3 4" key="1">
    <citation type="submission" date="2020-08" db="EMBL/GenBank/DDBJ databases">
        <authorList>
            <person name="Newling K."/>
            <person name="Davey J."/>
            <person name="Forrester S."/>
        </authorList>
    </citation>
    <scope>NUCLEOTIDE SEQUENCE [LARGE SCALE GENOMIC DNA]</scope>
    <source>
        <strain evidence="4">Crithidia deanei Carvalho (ATCC PRA-265)</strain>
    </source>
</reference>
<dbReference type="AlphaFoldDB" id="A0A7G2C2E1"/>
<name>A0A7G2C2E1_9TRYP</name>
<dbReference type="CDD" id="cd06532">
    <property type="entry name" value="Glyco_transf_25"/>
    <property type="match status" value="1"/>
</dbReference>
<dbReference type="Pfam" id="PF01755">
    <property type="entry name" value="Glyco_transf_25"/>
    <property type="match status" value="1"/>
</dbReference>
<feature type="compositionally biased region" description="Basic and acidic residues" evidence="1">
    <location>
        <begin position="254"/>
        <end position="263"/>
    </location>
</feature>
<evidence type="ECO:0000313" key="3">
    <source>
        <dbReference type="EMBL" id="CAD2212867.1"/>
    </source>
</evidence>
<organism evidence="3 4">
    <name type="scientific">Angomonas deanei</name>
    <dbReference type="NCBI Taxonomy" id="59799"/>
    <lineage>
        <taxon>Eukaryota</taxon>
        <taxon>Discoba</taxon>
        <taxon>Euglenozoa</taxon>
        <taxon>Kinetoplastea</taxon>
        <taxon>Metakinetoplastina</taxon>
        <taxon>Trypanosomatida</taxon>
        <taxon>Trypanosomatidae</taxon>
        <taxon>Strigomonadinae</taxon>
        <taxon>Angomonas</taxon>
    </lineage>
</organism>
<proteinExistence type="predicted"/>
<evidence type="ECO:0000256" key="1">
    <source>
        <dbReference type="SAM" id="MobiDB-lite"/>
    </source>
</evidence>
<sequence length="263" mass="29550">MFEKVFVINLTHRQDRWRFIVDQLRRHAQFPPHLVERVAAVDGRTVSLDQLHRAGLFSPLGWRRLQERQEHLVWGMDLTPGAVGCALSHILIWQRILTLTACRRPPGALCAPTLPYLVVEDDSLFPADFTARYEAVLPHVPAGWELLYLSGLDTAGQCDRLRVAEGVCRVPGFHRTTNAYAVTPAGARELLRCCLPLTYQLDTMMTLSVAQRELAEPYVVSPNCYTLRPPLVVQTTTLGSDIQSPSGGDPSAEEEQRRRDAGW</sequence>
<evidence type="ECO:0000313" key="4">
    <source>
        <dbReference type="Proteomes" id="UP000515908"/>
    </source>
</evidence>
<dbReference type="Proteomes" id="UP000515908">
    <property type="component" value="Chromosome 01"/>
</dbReference>
<dbReference type="InterPro" id="IPR002654">
    <property type="entry name" value="Glyco_trans_25"/>
</dbReference>
<gene>
    <name evidence="3" type="ORF">ADEAN_000027900</name>
</gene>
<dbReference type="GO" id="GO:0016740">
    <property type="term" value="F:transferase activity"/>
    <property type="evidence" value="ECO:0007669"/>
    <property type="project" value="UniProtKB-KW"/>
</dbReference>
<dbReference type="VEuPathDB" id="TriTrypDB:ADEAN_000027900"/>
<feature type="region of interest" description="Disordered" evidence="1">
    <location>
        <begin position="238"/>
        <end position="263"/>
    </location>
</feature>
<accession>A0A7G2C2E1</accession>
<keyword evidence="4" id="KW-1185">Reference proteome</keyword>